<evidence type="ECO:0000313" key="3">
    <source>
        <dbReference type="EMBL" id="KAF4300778.1"/>
    </source>
</evidence>
<evidence type="ECO:0000259" key="2">
    <source>
        <dbReference type="PROSITE" id="PS51186"/>
    </source>
</evidence>
<dbReference type="Proteomes" id="UP000572817">
    <property type="component" value="Unassembled WGS sequence"/>
</dbReference>
<dbReference type="AlphaFoldDB" id="A0A8H4MYT6"/>
<dbReference type="EMBL" id="WWBZ02000040">
    <property type="protein sequence ID" value="KAF4305208.1"/>
    <property type="molecule type" value="Genomic_DNA"/>
</dbReference>
<protein>
    <submittedName>
        <fullName evidence="3">Acyl-CoA N-acyltransferase</fullName>
    </submittedName>
</protein>
<proteinExistence type="predicted"/>
<keyword evidence="3" id="KW-0012">Acyltransferase</keyword>
<evidence type="ECO:0000256" key="1">
    <source>
        <dbReference type="SAM" id="MobiDB-lite"/>
    </source>
</evidence>
<evidence type="ECO:0000313" key="4">
    <source>
        <dbReference type="EMBL" id="KAF4305208.1"/>
    </source>
</evidence>
<comment type="caution">
    <text evidence="3">The sequence shown here is derived from an EMBL/GenBank/DDBJ whole genome shotgun (WGS) entry which is preliminary data.</text>
</comment>
<feature type="region of interest" description="Disordered" evidence="1">
    <location>
        <begin position="319"/>
        <end position="350"/>
    </location>
</feature>
<gene>
    <name evidence="4" type="ORF">GTA08_BOTSDO07092</name>
    <name evidence="3" type="ORF">GTA08_BOTSDO11287</name>
</gene>
<evidence type="ECO:0000313" key="5">
    <source>
        <dbReference type="Proteomes" id="UP000572817"/>
    </source>
</evidence>
<feature type="region of interest" description="Disordered" evidence="1">
    <location>
        <begin position="362"/>
        <end position="384"/>
    </location>
</feature>
<dbReference type="PROSITE" id="PS51186">
    <property type="entry name" value="GNAT"/>
    <property type="match status" value="1"/>
</dbReference>
<keyword evidence="5" id="KW-1185">Reference proteome</keyword>
<dbReference type="Gene3D" id="3.40.630.30">
    <property type="match status" value="1"/>
</dbReference>
<name>A0A8H4MYT6_9PEZI</name>
<feature type="domain" description="N-acetyltransferase" evidence="2">
    <location>
        <begin position="576"/>
        <end position="777"/>
    </location>
</feature>
<reference evidence="3 5" key="1">
    <citation type="submission" date="2020-04" db="EMBL/GenBank/DDBJ databases">
        <title>Genome Assembly and Annotation of Botryosphaeria dothidea sdau 11-99, a Latent Pathogen of Apple Fruit Ring Rot in China.</title>
        <authorList>
            <person name="Yu C."/>
            <person name="Diao Y."/>
            <person name="Lu Q."/>
            <person name="Zhao J."/>
            <person name="Cui S."/>
            <person name="Peng C."/>
            <person name="He B."/>
            <person name="Liu H."/>
        </authorList>
    </citation>
    <scope>NUCLEOTIDE SEQUENCE [LARGE SCALE GENOMIC DNA]</scope>
    <source>
        <strain evidence="5">sdau11-99</strain>
        <strain evidence="3">Sdau11-99</strain>
    </source>
</reference>
<keyword evidence="3" id="KW-0808">Transferase</keyword>
<dbReference type="SUPFAM" id="SSF55729">
    <property type="entry name" value="Acyl-CoA N-acyltransferases (Nat)"/>
    <property type="match status" value="1"/>
</dbReference>
<organism evidence="3 5">
    <name type="scientific">Botryosphaeria dothidea</name>
    <dbReference type="NCBI Taxonomy" id="55169"/>
    <lineage>
        <taxon>Eukaryota</taxon>
        <taxon>Fungi</taxon>
        <taxon>Dikarya</taxon>
        <taxon>Ascomycota</taxon>
        <taxon>Pezizomycotina</taxon>
        <taxon>Dothideomycetes</taxon>
        <taxon>Dothideomycetes incertae sedis</taxon>
        <taxon>Botryosphaeriales</taxon>
        <taxon>Botryosphaeriaceae</taxon>
        <taxon>Botryosphaeria</taxon>
    </lineage>
</organism>
<dbReference type="InterPro" id="IPR016181">
    <property type="entry name" value="Acyl_CoA_acyltransferase"/>
</dbReference>
<dbReference type="EMBL" id="WWBZ02000082">
    <property type="protein sequence ID" value="KAF4300778.1"/>
    <property type="molecule type" value="Genomic_DNA"/>
</dbReference>
<feature type="region of interest" description="Disordered" evidence="1">
    <location>
        <begin position="57"/>
        <end position="89"/>
    </location>
</feature>
<feature type="compositionally biased region" description="Polar residues" evidence="1">
    <location>
        <begin position="368"/>
        <end position="379"/>
    </location>
</feature>
<accession>A0A8H4MYT6</accession>
<dbReference type="OrthoDB" id="2129362at2759"/>
<sequence length="791" mass="87675">MDQKKVESICAWIAGTEEAKRALESNNLIHVRNLTARFNTVGSPFASIGVHRQPAADCSPLLSDQAPSAPARPHLTQAPTASRRFRRTSASERIREAAQIFESAPLIDPHALRSGLLVDVRTPSEIDRDEAEARALEAHHTASGHLLSIPYAAQNNHSDILAPDYQPLKQEIRLNRYRGAKRHLRTTIMAGTDGKPQYIPPHMRPRQPQTPYIPPHLCNSPRNGELQPLQQIQSEREGGVSLNGGVATSGNVTVDEGVASNGGVTLNQYDQIPSTTQTTAAPTSATATVAILTPASATAVEQAQLADSENNVQDQVHTAPRAMENQRGPRKQTNNHDKPKRKDKWATNKEIRERIQRDSAEPIGAWGSNGSEAGFNSNPGGDPQHDIKKLVDWNGNWLPGPTDWESRRSYHHRNFNEEMMRFVYDSVDQEAAVDVYSEPTFLQNPSGEVAPRVWASLHVEGTSLQEWWNNHVGSPLADPDSKAWWRAYTTQDSSLLVPYDVPEPTLDPTDHEGQILHLHDLGSGTACEQLMERKNKRKADRERRHAVAREFTAATTPSVEIEVPPPPPKIKPAISLYIRPALAADVHQIAGIYNEYVTHSIRSPEVERMTPAALAQRIATETSDGMPWLVACQKGKKGGRGFTNGTDASILGFACASDYHSRNSMYGFTAEAEIYVHPNYMRQKVGSCLMDRLLYILDPSHYPQEGYQFIRTGPLSEHGGVRVIGSAIMNVPFNKKDPEDLKTVTKFLSKFGFKKEAELPNMGVKQEKNVSLAFFRYYTGNTIDPRSVVMS</sequence>
<dbReference type="GO" id="GO:0016747">
    <property type="term" value="F:acyltransferase activity, transferring groups other than amino-acyl groups"/>
    <property type="evidence" value="ECO:0007669"/>
    <property type="project" value="InterPro"/>
</dbReference>
<dbReference type="InterPro" id="IPR000182">
    <property type="entry name" value="GNAT_dom"/>
</dbReference>